<gene>
    <name evidence="1" type="ORF">DFH05DRAFT_1527089</name>
</gene>
<accession>A0A9W8NX51</accession>
<name>A0A9W8NX51_9AGAR</name>
<protein>
    <submittedName>
        <fullName evidence="1">Uncharacterized protein</fullName>
    </submittedName>
</protein>
<dbReference type="Proteomes" id="UP001142393">
    <property type="component" value="Unassembled WGS sequence"/>
</dbReference>
<evidence type="ECO:0000313" key="1">
    <source>
        <dbReference type="EMBL" id="KAJ3742530.1"/>
    </source>
</evidence>
<dbReference type="AlphaFoldDB" id="A0A9W8NX51"/>
<evidence type="ECO:0000313" key="2">
    <source>
        <dbReference type="Proteomes" id="UP001142393"/>
    </source>
</evidence>
<dbReference type="EMBL" id="JANVFU010000010">
    <property type="protein sequence ID" value="KAJ3742530.1"/>
    <property type="molecule type" value="Genomic_DNA"/>
</dbReference>
<comment type="caution">
    <text evidence="1">The sequence shown here is derived from an EMBL/GenBank/DDBJ whole genome shotgun (WGS) entry which is preliminary data.</text>
</comment>
<proteinExistence type="predicted"/>
<keyword evidence="2" id="KW-1185">Reference proteome</keyword>
<reference evidence="1 2" key="1">
    <citation type="journal article" date="2023" name="Proc. Natl. Acad. Sci. U.S.A.">
        <title>A global phylogenomic analysis of the shiitake genus Lentinula.</title>
        <authorList>
            <person name="Sierra-Patev S."/>
            <person name="Min B."/>
            <person name="Naranjo-Ortiz M."/>
            <person name="Looney B."/>
            <person name="Konkel Z."/>
            <person name="Slot J.C."/>
            <person name="Sakamoto Y."/>
            <person name="Steenwyk J.L."/>
            <person name="Rokas A."/>
            <person name="Carro J."/>
            <person name="Camarero S."/>
            <person name="Ferreira P."/>
            <person name="Molpeceres G."/>
            <person name="Ruiz-Duenas F.J."/>
            <person name="Serrano A."/>
            <person name="Henrissat B."/>
            <person name="Drula E."/>
            <person name="Hughes K.W."/>
            <person name="Mata J.L."/>
            <person name="Ishikawa N.K."/>
            <person name="Vargas-Isla R."/>
            <person name="Ushijima S."/>
            <person name="Smith C.A."/>
            <person name="Donoghue J."/>
            <person name="Ahrendt S."/>
            <person name="Andreopoulos W."/>
            <person name="He G."/>
            <person name="LaButti K."/>
            <person name="Lipzen A."/>
            <person name="Ng V."/>
            <person name="Riley R."/>
            <person name="Sandor L."/>
            <person name="Barry K."/>
            <person name="Martinez A.T."/>
            <person name="Xiao Y."/>
            <person name="Gibbons J.G."/>
            <person name="Terashima K."/>
            <person name="Grigoriev I.V."/>
            <person name="Hibbett D."/>
        </authorList>
    </citation>
    <scope>NUCLEOTIDE SEQUENCE [LARGE SCALE GENOMIC DNA]</scope>
    <source>
        <strain evidence="1 2">TFB7810</strain>
    </source>
</reference>
<sequence length="537" mass="60229">MLVIDAMHCILEGLVHYHCRHVLRLDSSTSKLSSDGLKVAFDWPWIPYSPDAAGPNSLLQEKHIAAVIKIQKTVCISLSGGKSLSLEKMWTRLNNQSNKGALNFVVCSLELPKELVNIDQSVTSLYIARSKAKSKRKDKDQLSFPHGQPATTKHHLIALLLNWHCPQRLQQPHSSEAYIIPTGTAETLAFIQKIIREIVKPAHIPSVPKNFGEAKAGSIKANEWQWLSVLHLPVALVILWGDNDGIAPLADESEAGYLLKALDHTMALFQATAIACRYVTTENRALAYRQYMKIWTKDLQTLFPHIRGGTPRPNIHAAAHIYDFLLLFGPVVSWWCFPFERLIGVLQKINTNDHTGGEMEATIVKTMARTANIRRWLHRPDCPNAIRVLKDLFDKCFVPVSRPDSRNEFVERKGTHRAYVAHDGGNLSPFKTHPGNSTIIYRPSPSEPPVAGQIQSIENLYSCDGQNTGVHLHVRRHNPLSKALYDPFLRFPHFSAKTYSTTLRAAEDIIGLDDIVAPAARYDYSHGRSVLVSLSRQ</sequence>
<organism evidence="1 2">
    <name type="scientific">Lentinula detonsa</name>
    <dbReference type="NCBI Taxonomy" id="2804962"/>
    <lineage>
        <taxon>Eukaryota</taxon>
        <taxon>Fungi</taxon>
        <taxon>Dikarya</taxon>
        <taxon>Basidiomycota</taxon>
        <taxon>Agaricomycotina</taxon>
        <taxon>Agaricomycetes</taxon>
        <taxon>Agaricomycetidae</taxon>
        <taxon>Agaricales</taxon>
        <taxon>Marasmiineae</taxon>
        <taxon>Omphalotaceae</taxon>
        <taxon>Lentinula</taxon>
    </lineage>
</organism>